<dbReference type="Proteomes" id="UP000217768">
    <property type="component" value="Unassembled WGS sequence"/>
</dbReference>
<sequence>MSRGADPATRISEARLIELRRDGKSRDHGFVDPHLLRRCTDALDRRGEAWAAAVLGRDISRRSLAVSHRPYLYNGERHALVAADAEEDLITLADLDPDRIGGW</sequence>
<dbReference type="AlphaFoldDB" id="A0A2A2ZBH5"/>
<name>A0A2A2ZBH5_MYCAV</name>
<evidence type="ECO:0000313" key="1">
    <source>
        <dbReference type="EMBL" id="PBA23758.1"/>
    </source>
</evidence>
<dbReference type="RefSeq" id="WP_095795160.1">
    <property type="nucleotide sequence ID" value="NZ_NSFD01000055.1"/>
</dbReference>
<reference evidence="1 2" key="1">
    <citation type="submission" date="2017-08" db="EMBL/GenBank/DDBJ databases">
        <title>Phylogenetic analysis of Mycobacterium avium complex whole genomes.</title>
        <authorList>
            <person name="Caverly L.J."/>
            <person name="Spilker T."/>
            <person name="Lipuma J."/>
        </authorList>
    </citation>
    <scope>NUCLEOTIDE SEQUENCE [LARGE SCALE GENOMIC DNA]</scope>
    <source>
        <strain evidence="1 2">FLAC0165</strain>
    </source>
</reference>
<proteinExistence type="predicted"/>
<gene>
    <name evidence="1" type="ORF">CKJ66_26190</name>
</gene>
<organism evidence="1 2">
    <name type="scientific">Mycobacterium avium</name>
    <dbReference type="NCBI Taxonomy" id="1764"/>
    <lineage>
        <taxon>Bacteria</taxon>
        <taxon>Bacillati</taxon>
        <taxon>Actinomycetota</taxon>
        <taxon>Actinomycetes</taxon>
        <taxon>Mycobacteriales</taxon>
        <taxon>Mycobacteriaceae</taxon>
        <taxon>Mycobacterium</taxon>
        <taxon>Mycobacterium avium complex (MAC)</taxon>
    </lineage>
</organism>
<protein>
    <submittedName>
        <fullName evidence="1">Uncharacterized protein</fullName>
    </submittedName>
</protein>
<comment type="caution">
    <text evidence="1">The sequence shown here is derived from an EMBL/GenBank/DDBJ whole genome shotgun (WGS) entry which is preliminary data.</text>
</comment>
<dbReference type="EMBL" id="NSFD01000055">
    <property type="protein sequence ID" value="PBA23758.1"/>
    <property type="molecule type" value="Genomic_DNA"/>
</dbReference>
<accession>A0A2A2ZBH5</accession>
<evidence type="ECO:0000313" key="2">
    <source>
        <dbReference type="Proteomes" id="UP000217768"/>
    </source>
</evidence>